<name>A0ACC1XWA3_MELAZ</name>
<proteinExistence type="predicted"/>
<organism evidence="1 2">
    <name type="scientific">Melia azedarach</name>
    <name type="common">Chinaberry tree</name>
    <dbReference type="NCBI Taxonomy" id="155640"/>
    <lineage>
        <taxon>Eukaryota</taxon>
        <taxon>Viridiplantae</taxon>
        <taxon>Streptophyta</taxon>
        <taxon>Embryophyta</taxon>
        <taxon>Tracheophyta</taxon>
        <taxon>Spermatophyta</taxon>
        <taxon>Magnoliopsida</taxon>
        <taxon>eudicotyledons</taxon>
        <taxon>Gunneridae</taxon>
        <taxon>Pentapetalae</taxon>
        <taxon>rosids</taxon>
        <taxon>malvids</taxon>
        <taxon>Sapindales</taxon>
        <taxon>Meliaceae</taxon>
        <taxon>Melia</taxon>
    </lineage>
</organism>
<accession>A0ACC1XWA3</accession>
<comment type="caution">
    <text evidence="1">The sequence shown here is derived from an EMBL/GenBank/DDBJ whole genome shotgun (WGS) entry which is preliminary data.</text>
</comment>
<reference evidence="1 2" key="1">
    <citation type="journal article" date="2023" name="Science">
        <title>Complex scaffold remodeling in plant triterpene biosynthesis.</title>
        <authorList>
            <person name="De La Pena R."/>
            <person name="Hodgson H."/>
            <person name="Liu J.C."/>
            <person name="Stephenson M.J."/>
            <person name="Martin A.C."/>
            <person name="Owen C."/>
            <person name="Harkess A."/>
            <person name="Leebens-Mack J."/>
            <person name="Jimenez L.E."/>
            <person name="Osbourn A."/>
            <person name="Sattely E.S."/>
        </authorList>
    </citation>
    <scope>NUCLEOTIDE SEQUENCE [LARGE SCALE GENOMIC DNA]</scope>
    <source>
        <strain evidence="2">cv. JPN11</strain>
        <tissue evidence="1">Leaf</tissue>
    </source>
</reference>
<dbReference type="Proteomes" id="UP001164539">
    <property type="component" value="Chromosome 7"/>
</dbReference>
<evidence type="ECO:0000313" key="2">
    <source>
        <dbReference type="Proteomes" id="UP001164539"/>
    </source>
</evidence>
<evidence type="ECO:0000313" key="1">
    <source>
        <dbReference type="EMBL" id="KAJ4714570.1"/>
    </source>
</evidence>
<dbReference type="EMBL" id="CM051400">
    <property type="protein sequence ID" value="KAJ4714570.1"/>
    <property type="molecule type" value="Genomic_DNA"/>
</dbReference>
<gene>
    <name evidence="1" type="ORF">OWV82_013037</name>
</gene>
<sequence>MTRLGLFIGVLVFCSSLLIPFILRGYPSLPNEHVALFIFGDSYFDAGNNNHINTTTHFQANFRPYGETFFDYPTGRFSDGRIIPDFIAEYAKLPSISTFLPTRNPRDTYNGVNFASAGAGALVETHQGLVIDLETQLSYFNIVEKQLKDRLGDAGAKKLLSQAIYMFSIGSNDYFSLFPSSSSVLQSDTSKKEYVAMVIGNLTTAIKEVYEKGGRKFGFLSLGPLGCLPSVKVLVPAGSTSSCLADAIDLVKLHNEALSKFLQELESQLKEFRYANHDFYNSIIERIENPSEYGFKEAMACCCGGGLYRGILSCGGKRAIKDYEVCDKPSEYLFFDADHFTETANKQIAELMWAGTSIVTGPYNLKTLFEN</sequence>
<keyword evidence="2" id="KW-1185">Reference proteome</keyword>
<protein>
    <submittedName>
        <fullName evidence="1">GDSL esterase/lipase</fullName>
    </submittedName>
</protein>